<dbReference type="InterPro" id="IPR015947">
    <property type="entry name" value="PUA-like_sf"/>
</dbReference>
<dbReference type="Pfam" id="PF04266">
    <property type="entry name" value="ASCH"/>
    <property type="match status" value="1"/>
</dbReference>
<dbReference type="EMBL" id="WWCJ01000008">
    <property type="protein sequence ID" value="MYN02922.1"/>
    <property type="molecule type" value="Genomic_DNA"/>
</dbReference>
<gene>
    <name evidence="2" type="ORF">GTP41_12505</name>
</gene>
<name>A0A6N9HIR8_9BURK</name>
<keyword evidence="3" id="KW-1185">Reference proteome</keyword>
<dbReference type="SMART" id="SM01022">
    <property type="entry name" value="ASCH"/>
    <property type="match status" value="1"/>
</dbReference>
<dbReference type="Proteomes" id="UP000448575">
    <property type="component" value="Unassembled WGS sequence"/>
</dbReference>
<evidence type="ECO:0000259" key="1">
    <source>
        <dbReference type="SMART" id="SM01022"/>
    </source>
</evidence>
<proteinExistence type="predicted"/>
<dbReference type="PIRSF" id="PIRSF021320">
    <property type="entry name" value="DUF984"/>
    <property type="match status" value="1"/>
</dbReference>
<dbReference type="Gene3D" id="3.10.400.10">
    <property type="entry name" value="Sulfate adenylyltransferase"/>
    <property type="match status" value="1"/>
</dbReference>
<sequence length="162" mass="17802">MITHIPAHLSDFWNAFADSIGGVDAARFYEVCVFGDSEALANELAELVLRGAKRATAGSVWSYQDEGKRIPMPGDLSIVTNWAGIPLCIIETESVEVVPFGEVSSEFAAIEGEGDGSLSFWREAHRQYFTRECARAGRQFSENMLVACERFKVAYQPATNAT</sequence>
<evidence type="ECO:0000313" key="3">
    <source>
        <dbReference type="Proteomes" id="UP000448575"/>
    </source>
</evidence>
<organism evidence="2 3">
    <name type="scientific">Pseudoduganella guangdongensis</name>
    <dbReference type="NCBI Taxonomy" id="2692179"/>
    <lineage>
        <taxon>Bacteria</taxon>
        <taxon>Pseudomonadati</taxon>
        <taxon>Pseudomonadota</taxon>
        <taxon>Betaproteobacteria</taxon>
        <taxon>Burkholderiales</taxon>
        <taxon>Oxalobacteraceae</taxon>
        <taxon>Telluria group</taxon>
        <taxon>Pseudoduganella</taxon>
    </lineage>
</organism>
<dbReference type="RefSeq" id="WP_161025911.1">
    <property type="nucleotide sequence ID" value="NZ_WWCJ01000008.1"/>
</dbReference>
<accession>A0A6N9HIR8</accession>
<dbReference type="PANTHER" id="PTHR39203:SF1">
    <property type="entry name" value="CYTOPLASMIC PROTEIN"/>
    <property type="match status" value="1"/>
</dbReference>
<dbReference type="InterPro" id="IPR009326">
    <property type="entry name" value="DUF984"/>
</dbReference>
<protein>
    <submittedName>
        <fullName evidence="2">ASCH domain-containing protein</fullName>
    </submittedName>
</protein>
<dbReference type="SUPFAM" id="SSF88697">
    <property type="entry name" value="PUA domain-like"/>
    <property type="match status" value="1"/>
</dbReference>
<dbReference type="AlphaFoldDB" id="A0A6N9HIR8"/>
<comment type="caution">
    <text evidence="2">The sequence shown here is derived from an EMBL/GenBank/DDBJ whole genome shotgun (WGS) entry which is preliminary data.</text>
</comment>
<dbReference type="PANTHER" id="PTHR39203">
    <property type="entry name" value="CYTOPLASMIC PROTEIN-RELATED"/>
    <property type="match status" value="1"/>
</dbReference>
<feature type="domain" description="ASCH" evidence="1">
    <location>
        <begin position="32"/>
        <end position="155"/>
    </location>
</feature>
<evidence type="ECO:0000313" key="2">
    <source>
        <dbReference type="EMBL" id="MYN02922.1"/>
    </source>
</evidence>
<dbReference type="InterPro" id="IPR007374">
    <property type="entry name" value="ASCH_domain"/>
</dbReference>
<reference evidence="2 3" key="1">
    <citation type="submission" date="2019-12" db="EMBL/GenBank/DDBJ databases">
        <title>Novel species isolated from a subtropical stream in China.</title>
        <authorList>
            <person name="Lu H."/>
        </authorList>
    </citation>
    <scope>NUCLEOTIDE SEQUENCE [LARGE SCALE GENOMIC DNA]</scope>
    <source>
        <strain evidence="2 3">DS3</strain>
    </source>
</reference>
<dbReference type="CDD" id="cd06553">
    <property type="entry name" value="ASCH_Ef3133_like"/>
    <property type="match status" value="1"/>
</dbReference>